<comment type="caution">
    <text evidence="2">The sequence shown here is derived from an EMBL/GenBank/DDBJ whole genome shotgun (WGS) entry which is preliminary data.</text>
</comment>
<dbReference type="InterPro" id="IPR007936">
    <property type="entry name" value="VapE-like_dom"/>
</dbReference>
<evidence type="ECO:0000313" key="2">
    <source>
        <dbReference type="EMBL" id="EGD32429.1"/>
    </source>
</evidence>
<dbReference type="PANTHER" id="PTHR34985:SF1">
    <property type="entry name" value="SLR0554 PROTEIN"/>
    <property type="match status" value="1"/>
</dbReference>
<dbReference type="Pfam" id="PF05272">
    <property type="entry name" value="VapE-like_dom"/>
    <property type="match status" value="1"/>
</dbReference>
<gene>
    <name evidence="2" type="primary">virE</name>
    <name evidence="2" type="ORF">HMPREF9382_0362</name>
</gene>
<proteinExistence type="predicted"/>
<feature type="domain" description="Virulence-associated protein E-like" evidence="1">
    <location>
        <begin position="469"/>
        <end position="686"/>
    </location>
</feature>
<sequence>MAMPVNFIRKIKEERMDLSISLGNKRTDKVWTQTTYSLEQFEARISRTIRTAETVAEYQRLPKAKQDSIKDVGGFVLGRLDKGRRKKDAVLARSALTLDMDFATPSIMEEIELFFSFFAYFYSTHKHTSEHPRLRLIIPLSREVTAEEYQAVARKVAEDIGMELFDDTTYEPSRLMYWPSTSQDGAFVFKKLEGDFLNPDQVLARYQNWKDTTEWPVSSRQNKLLERAMAKQSDPLEKTGLIGAFNRTYTITEAIEKFLGEVYKASSIPGRFDYVHATTSAGLVIYDDKFAYSHHATDPYGHRLLSAFDLVRLHLFGDQDDEDKKDTTKQPSYKAMQDFVLKDVATRETLARERLADATLEFTDRDNWQSSLELDKTGRVKDTLSNIATILHFDPNLQNIVYNEFKNVIDVIGELPWRRSRPGWNDSDLANAKLYFERVYGIWSPTKFKDALLAVVTSYRIYHPIKEYLEPLEWDGIERIDSLLIVYLGAKDTAYTRAVMRKTMVAAIARIYEPGIKFDSILVLNGPQGLGKSTFFFKLGQEWFSDSLAISDMRDKTAAEKLQGYWILEISEMTGIRKTDVETVKAFISRQDDKFRQAYGVNVESHPRACIIVGSTNSEGGFLRDVTGNRRFWPVRVSENSPLKPWELTDVDQLWAEAKVYYEAGDELFLKGTAEKEANRERQEAMESDDREGIVAEYLDTLLPDNWAKMDLYERRTFLAGSDFGSQTLKGTEQRDRVCIMEIWCECFGKERQNIKKADSYEIEGILNKIGGWNKYTGNTTGKMKFSLYGTQRAFVRVS</sequence>
<accession>F0I6C9</accession>
<evidence type="ECO:0000313" key="3">
    <source>
        <dbReference type="Proteomes" id="UP000003351"/>
    </source>
</evidence>
<evidence type="ECO:0000259" key="1">
    <source>
        <dbReference type="Pfam" id="PF05272"/>
    </source>
</evidence>
<dbReference type="EMBL" id="AEXW01000004">
    <property type="protein sequence ID" value="EGD32429.1"/>
    <property type="molecule type" value="Genomic_DNA"/>
</dbReference>
<dbReference type="AlphaFoldDB" id="F0I6C9"/>
<protein>
    <submittedName>
        <fullName evidence="2">Virulence-associated protein E</fullName>
    </submittedName>
</protein>
<reference evidence="2 3" key="1">
    <citation type="submission" date="2011-02" db="EMBL/GenBank/DDBJ databases">
        <authorList>
            <person name="Muzny D."/>
            <person name="Qin X."/>
            <person name="Deng J."/>
            <person name="Jiang H."/>
            <person name="Liu Y."/>
            <person name="Qu J."/>
            <person name="Song X.-Z."/>
            <person name="Zhang L."/>
            <person name="Thornton R."/>
            <person name="Coyle M."/>
            <person name="Francisco L."/>
            <person name="Jackson L."/>
            <person name="Javaid M."/>
            <person name="Korchina V."/>
            <person name="Kovar C."/>
            <person name="Mata R."/>
            <person name="Mathew T."/>
            <person name="Ngo R."/>
            <person name="Nguyen L."/>
            <person name="Nguyen N."/>
            <person name="Okwuonu G."/>
            <person name="Ongeri F."/>
            <person name="Pham C."/>
            <person name="Simmons D."/>
            <person name="Wilczek-Boney K."/>
            <person name="Hale W."/>
            <person name="Jakkamsetti A."/>
            <person name="Pham P."/>
            <person name="Ruth R."/>
            <person name="San Lucas F."/>
            <person name="Warren J."/>
            <person name="Zhang J."/>
            <person name="Zhao Z."/>
            <person name="Zhou C."/>
            <person name="Zhu D."/>
            <person name="Lee S."/>
            <person name="Bess C."/>
            <person name="Blankenburg K."/>
            <person name="Forbes L."/>
            <person name="Fu Q."/>
            <person name="Gubbala S."/>
            <person name="Hirani K."/>
            <person name="Jayaseelan J.C."/>
            <person name="Lara F."/>
            <person name="Munidasa M."/>
            <person name="Palculict T."/>
            <person name="Patil S."/>
            <person name="Pu L.-L."/>
            <person name="Saada N."/>
            <person name="Tang L."/>
            <person name="Weissenberger G."/>
            <person name="Zhu Y."/>
            <person name="Hemphill L."/>
            <person name="Shang Y."/>
            <person name="Youmans B."/>
            <person name="Ayvaz T."/>
            <person name="Ross M."/>
            <person name="Santibanez J."/>
            <person name="Aqrawi P."/>
            <person name="Gross S."/>
            <person name="Joshi V."/>
            <person name="Fowler G."/>
            <person name="Nazareth L."/>
            <person name="Reid J."/>
            <person name="Worley K."/>
            <person name="Petrosino J."/>
            <person name="Highlander S."/>
            <person name="Gibbs R."/>
        </authorList>
    </citation>
    <scope>NUCLEOTIDE SEQUENCE [LARGE SCALE GENOMIC DNA]</scope>
    <source>
        <strain evidence="2 3">SK115</strain>
    </source>
</reference>
<dbReference type="PANTHER" id="PTHR34985">
    <property type="entry name" value="SLR0554 PROTEIN"/>
    <property type="match status" value="1"/>
</dbReference>
<organism evidence="2 3">
    <name type="scientific">Streptococcus sanguinis SK115</name>
    <dbReference type="NCBI Taxonomy" id="888810"/>
    <lineage>
        <taxon>Bacteria</taxon>
        <taxon>Bacillati</taxon>
        <taxon>Bacillota</taxon>
        <taxon>Bacilli</taxon>
        <taxon>Lactobacillales</taxon>
        <taxon>Streptococcaceae</taxon>
        <taxon>Streptococcus</taxon>
    </lineage>
</organism>
<dbReference type="PATRIC" id="fig|888810.3.peg.353"/>
<name>F0I6C9_STRSA</name>
<dbReference type="Proteomes" id="UP000003351">
    <property type="component" value="Unassembled WGS sequence"/>
</dbReference>
<dbReference type="HOGENOM" id="CLU_018385_1_0_9"/>